<reference evidence="6" key="1">
    <citation type="submission" date="2024-06" db="EMBL/GenBank/DDBJ databases">
        <authorList>
            <person name="Liu X."/>
            <person name="Lenzi L."/>
            <person name="Haldenby T S."/>
            <person name="Uol C."/>
        </authorList>
    </citation>
    <scope>NUCLEOTIDE SEQUENCE</scope>
</reference>
<accession>A0AAV2SYW6</accession>
<comment type="caution">
    <text evidence="6">The sequence shown here is derived from an EMBL/GenBank/DDBJ whole genome shotgun (WGS) entry which is preliminary data.</text>
</comment>
<evidence type="ECO:0000313" key="7">
    <source>
        <dbReference type="Proteomes" id="UP001497525"/>
    </source>
</evidence>
<dbReference type="Proteomes" id="UP001497525">
    <property type="component" value="Unassembled WGS sequence"/>
</dbReference>
<dbReference type="GO" id="GO:0005829">
    <property type="term" value="C:cytosol"/>
    <property type="evidence" value="ECO:0007669"/>
    <property type="project" value="TreeGrafter"/>
</dbReference>
<dbReference type="GO" id="GO:0016020">
    <property type="term" value="C:membrane"/>
    <property type="evidence" value="ECO:0007669"/>
    <property type="project" value="UniProtKB-SubCell"/>
</dbReference>
<dbReference type="InterPro" id="IPR013636">
    <property type="entry name" value="ARMH3_C"/>
</dbReference>
<evidence type="ECO:0000256" key="2">
    <source>
        <dbReference type="ARBA" id="ARBA00022692"/>
    </source>
</evidence>
<dbReference type="InterPro" id="IPR039868">
    <property type="entry name" value="ARMD3-like"/>
</dbReference>
<comment type="subcellular location">
    <subcellularLocation>
        <location evidence="1">Membrane</location>
    </subcellularLocation>
</comment>
<organism evidence="6 7">
    <name type="scientific">Calicophoron daubneyi</name>
    <name type="common">Rumen fluke</name>
    <name type="synonym">Paramphistomum daubneyi</name>
    <dbReference type="NCBI Taxonomy" id="300641"/>
    <lineage>
        <taxon>Eukaryota</taxon>
        <taxon>Metazoa</taxon>
        <taxon>Spiralia</taxon>
        <taxon>Lophotrochozoa</taxon>
        <taxon>Platyhelminthes</taxon>
        <taxon>Trematoda</taxon>
        <taxon>Digenea</taxon>
        <taxon>Plagiorchiida</taxon>
        <taxon>Pronocephalata</taxon>
        <taxon>Paramphistomoidea</taxon>
        <taxon>Paramphistomidae</taxon>
        <taxon>Calicophoron</taxon>
    </lineage>
</organism>
<evidence type="ECO:0000256" key="3">
    <source>
        <dbReference type="ARBA" id="ARBA00022989"/>
    </source>
</evidence>
<sequence length="880" mass="98923">MPKGPAVYAALMIKLKMYWPSNVPSYTQHSFVQTQLPFRGGGGRLSGFTYSFFSGSSSFVLSLTFDPQKGEVVFKLPEPGRLKRQMKTMLSNYLAPRDVATGLQLKRLQELKEEAGKLGDRREEEEGEQQKERLLRIWDLNARGLQVNLKSLTSHFEKLTSDELVRLKPQLNRLLLQCLHTAQKEKHRIRVANAIQTMDALVSGVYRCKSSAEAPEDMSELLLTPEQTKDFMQNYVSLCLDTFREDRPERLRGLIVNSMRTFATASPHFQTNPFTTGLMDTRIFDLLRLSLVNAQLRYHHSVAACKLLGLLMQYGSEKIGYPFTQQFCMSDDELLLNGVSSTISLVLSEYNFRFRQQHDPSVGFVSSVSSFLGALFVGDMASNVSLRPCDSLVMCMYAITKNSAHFSTLLSYSNAPYTENSAFDNLSGTSSLRDEKLLGAFSTDSAVGLPHINGCTPGRAVPASDVPDYSEHPLESLHTSATDVSVHINGGGAGLAVSVGEEGDYDESAVSNGGGVCVANKERIILPIPVSTTDQEPSQEELDEAALKATLEPRNLLAHLLEYCSIVMQDVKTPESLNSCQLCLIVVLCMTQNPMACSVIHDPHVTFKAWIHKQRSRYRKSGPNACANFSSRPIAIAVLSLIVEFIRTHLMKKLPARLYFIALAICHNLLCYQSKHKIRLDFDWKQLWSALLSLLQFVVKLDSNSLPLVVGFKMMHQILKIMNLCILYGDNFLQAADVYDDLYYELIRMRQLFENVYEHGLTHSTGSSVDVKQVASKVVLQLGNIRSIVNHFNVKIDAFCAENNLTLVSESQVLSIVRENYDSLSLRLHENLDIPEPYVEKDDEPLFETLLDTVLKQTRRECFEWSLQMQNYFQELSSIN</sequence>
<protein>
    <recommendedName>
        <fullName evidence="5">Armadillo-like helical domain-containing protein</fullName>
    </recommendedName>
</protein>
<keyword evidence="4" id="KW-0472">Membrane</keyword>
<evidence type="ECO:0000259" key="5">
    <source>
        <dbReference type="SMART" id="SM01158"/>
    </source>
</evidence>
<dbReference type="PANTHER" id="PTHR13608:SF3">
    <property type="entry name" value="ARMADILLO-LIKE HELICAL DOMAIN-CONTAINING PROTEIN 3"/>
    <property type="match status" value="1"/>
</dbReference>
<dbReference type="SMART" id="SM01158">
    <property type="entry name" value="DUF1741"/>
    <property type="match status" value="1"/>
</dbReference>
<evidence type="ECO:0000313" key="6">
    <source>
        <dbReference type="EMBL" id="CAL5130388.1"/>
    </source>
</evidence>
<feature type="domain" description="Armadillo-like helical" evidence="5">
    <location>
        <begin position="623"/>
        <end position="862"/>
    </location>
</feature>
<dbReference type="Pfam" id="PF08427">
    <property type="entry name" value="ARMH3_C"/>
    <property type="match status" value="1"/>
</dbReference>
<dbReference type="EMBL" id="CAXLJL010000064">
    <property type="protein sequence ID" value="CAL5130388.1"/>
    <property type="molecule type" value="Genomic_DNA"/>
</dbReference>
<gene>
    <name evidence="6" type="ORF">CDAUBV1_LOCUS2264</name>
</gene>
<name>A0AAV2SYW6_CALDB</name>
<keyword evidence="3" id="KW-1133">Transmembrane helix</keyword>
<dbReference type="AlphaFoldDB" id="A0AAV2SYW6"/>
<proteinExistence type="predicted"/>
<evidence type="ECO:0000256" key="1">
    <source>
        <dbReference type="ARBA" id="ARBA00004370"/>
    </source>
</evidence>
<dbReference type="PANTHER" id="PTHR13608">
    <property type="entry name" value="ARMADILLO-LIKE HELICAL DOMAIN-CONTAINING PROTEIN 3"/>
    <property type="match status" value="1"/>
</dbReference>
<keyword evidence="2" id="KW-0812">Transmembrane</keyword>
<evidence type="ECO:0000256" key="4">
    <source>
        <dbReference type="ARBA" id="ARBA00023136"/>
    </source>
</evidence>